<dbReference type="NCBIfam" id="TIGR01640">
    <property type="entry name" value="F_box_assoc_1"/>
    <property type="match status" value="1"/>
</dbReference>
<dbReference type="Pfam" id="PF00646">
    <property type="entry name" value="F-box"/>
    <property type="match status" value="1"/>
</dbReference>
<protein>
    <submittedName>
        <fullName evidence="3">F-box associated interaction domain</fullName>
    </submittedName>
</protein>
<evidence type="ECO:0000313" key="3">
    <source>
        <dbReference type="EMBL" id="KAG7598905.1"/>
    </source>
</evidence>
<evidence type="ECO:0000256" key="1">
    <source>
        <dbReference type="SAM" id="MobiDB-lite"/>
    </source>
</evidence>
<dbReference type="PANTHER" id="PTHR31111:SF111">
    <property type="entry name" value="F-BOX DOMAIN-CONTAINING PROTEIN"/>
    <property type="match status" value="1"/>
</dbReference>
<dbReference type="SMART" id="SM00256">
    <property type="entry name" value="FBOX"/>
    <property type="match status" value="1"/>
</dbReference>
<dbReference type="InterPro" id="IPR001810">
    <property type="entry name" value="F-box_dom"/>
</dbReference>
<accession>A0A8T2CHL7</accession>
<dbReference type="InterPro" id="IPR017451">
    <property type="entry name" value="F-box-assoc_interact_dom"/>
</dbReference>
<sequence>MKRKERDYNNENEEENEKDTNPCKLDLDSLPLDLKMVILARLSAKSLMKLRRVSKIWSSIIRSRGFIDSFYSISSKQSRFIVALSNSVFGKPAEKLTFFFSFSHDDGDDSSSLLPNFEMAIPKCSFSNYSDSLASFHGILAVQADSKWLMCNPSTEQFVKLPATTAFVGYDPIDDQYKVLSWNRTRYGYNGHLQHKVLTLGDGEVWRHIKDTPLPYRATQTNICVNHFLYYVAYLTQTKDMDHMVLVCFDVRSEKLSFINAPKDVVQWGRKAVFIEYKRKLASIVRGPYDRFHSFDLWILEDVEKHEWSKQTCVFPSSVWDDVECGKMYFPGTNKAGEIIMAPKRLSSDFRPFYIFYYNVETKNIRRVRLLGIGDSEEFRRSYGFQSTAGSRHSLVLIAHQHVESVGFFKDPRINLTGLEGS</sequence>
<comment type="caution">
    <text evidence="3">The sequence shown here is derived from an EMBL/GenBank/DDBJ whole genome shotgun (WGS) entry which is preliminary data.</text>
</comment>
<organism evidence="3 4">
    <name type="scientific">Arabidopsis suecica</name>
    <name type="common">Swedish thale-cress</name>
    <name type="synonym">Cardaminopsis suecica</name>
    <dbReference type="NCBI Taxonomy" id="45249"/>
    <lineage>
        <taxon>Eukaryota</taxon>
        <taxon>Viridiplantae</taxon>
        <taxon>Streptophyta</taxon>
        <taxon>Embryophyta</taxon>
        <taxon>Tracheophyta</taxon>
        <taxon>Spermatophyta</taxon>
        <taxon>Magnoliopsida</taxon>
        <taxon>eudicotyledons</taxon>
        <taxon>Gunneridae</taxon>
        <taxon>Pentapetalae</taxon>
        <taxon>rosids</taxon>
        <taxon>malvids</taxon>
        <taxon>Brassicales</taxon>
        <taxon>Brassicaceae</taxon>
        <taxon>Camelineae</taxon>
        <taxon>Arabidopsis</taxon>
    </lineage>
</organism>
<dbReference type="Proteomes" id="UP000694251">
    <property type="component" value="Chromosome 6"/>
</dbReference>
<name>A0A8T2CHL7_ARASU</name>
<proteinExistence type="predicted"/>
<dbReference type="PANTHER" id="PTHR31111">
    <property type="entry name" value="BNAA05G37150D PROTEIN-RELATED"/>
    <property type="match status" value="1"/>
</dbReference>
<keyword evidence="4" id="KW-1185">Reference proteome</keyword>
<reference evidence="3 4" key="1">
    <citation type="submission" date="2020-12" db="EMBL/GenBank/DDBJ databases">
        <title>Concerted genomic and epigenomic changes stabilize Arabidopsis allopolyploids.</title>
        <authorList>
            <person name="Chen Z."/>
        </authorList>
    </citation>
    <scope>NUCLEOTIDE SEQUENCE [LARGE SCALE GENOMIC DNA]</scope>
    <source>
        <strain evidence="3">As9502</strain>
        <tissue evidence="3">Leaf</tissue>
    </source>
</reference>
<dbReference type="AlphaFoldDB" id="A0A8T2CHL7"/>
<gene>
    <name evidence="3" type="ORF">ISN44_As06g031140</name>
</gene>
<feature type="region of interest" description="Disordered" evidence="1">
    <location>
        <begin position="1"/>
        <end position="22"/>
    </location>
</feature>
<evidence type="ECO:0000313" key="4">
    <source>
        <dbReference type="Proteomes" id="UP000694251"/>
    </source>
</evidence>
<dbReference type="PROSITE" id="PS50181">
    <property type="entry name" value="FBOX"/>
    <property type="match status" value="1"/>
</dbReference>
<dbReference type="OrthoDB" id="1108318at2759"/>
<evidence type="ECO:0000259" key="2">
    <source>
        <dbReference type="PROSITE" id="PS50181"/>
    </source>
</evidence>
<feature type="domain" description="F-box" evidence="2">
    <location>
        <begin position="24"/>
        <end position="74"/>
    </location>
</feature>
<dbReference type="InterPro" id="IPR013187">
    <property type="entry name" value="F-box-assoc_dom_typ3"/>
</dbReference>
<dbReference type="Pfam" id="PF08268">
    <property type="entry name" value="FBA_3"/>
    <property type="match status" value="1"/>
</dbReference>
<dbReference type="EMBL" id="JAEFBJ010000006">
    <property type="protein sequence ID" value="KAG7598905.1"/>
    <property type="molecule type" value="Genomic_DNA"/>
</dbReference>